<keyword evidence="2" id="KW-1185">Reference proteome</keyword>
<comment type="caution">
    <text evidence="1">The sequence shown here is derived from an EMBL/GenBank/DDBJ whole genome shotgun (WGS) entry which is preliminary data.</text>
</comment>
<name>A0ACB9JAT3_9ASTR</name>
<reference evidence="2" key="1">
    <citation type="journal article" date="2022" name="Mol. Ecol. Resour.">
        <title>The genomes of chicory, endive, great burdock and yacon provide insights into Asteraceae palaeo-polyploidization history and plant inulin production.</title>
        <authorList>
            <person name="Fan W."/>
            <person name="Wang S."/>
            <person name="Wang H."/>
            <person name="Wang A."/>
            <person name="Jiang F."/>
            <person name="Liu H."/>
            <person name="Zhao H."/>
            <person name="Xu D."/>
            <person name="Zhang Y."/>
        </authorList>
    </citation>
    <scope>NUCLEOTIDE SEQUENCE [LARGE SCALE GENOMIC DNA]</scope>
    <source>
        <strain evidence="2">cv. Yunnan</strain>
    </source>
</reference>
<sequence>MFPFSLRERAKAWLNSLPTGSITTWDDLAQKFLSKYFPPAKTAKLRNDITTFTQEDGESLYEAWERFKDMLRKCPHHGLEVWLQVSSFYNGLHNQASLNSYQWYNPRSNRGAKQGVHSVDTVTSLSAQADALATRLNQLSKGKTIVETTKEVKKASLLMLSSRKDNNNQRQSGFGQQQQFQQRQSQNYQPRQQFQGTNKPSNGLSLEDAVTKLISTTESQALLEDAHHKQYEEKFSLHEAEFRTEKETLQSIEVQLGQISKLLSERQPGCLPNNTEPNPKANVSAITLRNSKIGNPQPINATITLADGTIKSPMGVSENLLAKVGKCVFPADFMVLEMGPDYSVPLIFGRPFLATARATIDMNEGILTLRVGKQSVAYNIEGNDSLSNDPFEIAQFIDTNLDY</sequence>
<organism evidence="1 2">
    <name type="scientific">Smallanthus sonchifolius</name>
    <dbReference type="NCBI Taxonomy" id="185202"/>
    <lineage>
        <taxon>Eukaryota</taxon>
        <taxon>Viridiplantae</taxon>
        <taxon>Streptophyta</taxon>
        <taxon>Embryophyta</taxon>
        <taxon>Tracheophyta</taxon>
        <taxon>Spermatophyta</taxon>
        <taxon>Magnoliopsida</taxon>
        <taxon>eudicotyledons</taxon>
        <taxon>Gunneridae</taxon>
        <taxon>Pentapetalae</taxon>
        <taxon>asterids</taxon>
        <taxon>campanulids</taxon>
        <taxon>Asterales</taxon>
        <taxon>Asteraceae</taxon>
        <taxon>Asteroideae</taxon>
        <taxon>Heliantheae alliance</taxon>
        <taxon>Millerieae</taxon>
        <taxon>Smallanthus</taxon>
    </lineage>
</organism>
<evidence type="ECO:0000313" key="2">
    <source>
        <dbReference type="Proteomes" id="UP001056120"/>
    </source>
</evidence>
<dbReference type="Proteomes" id="UP001056120">
    <property type="component" value="Linkage Group LG05"/>
</dbReference>
<gene>
    <name evidence="1" type="ORF">L1987_16065</name>
</gene>
<accession>A0ACB9JAT3</accession>
<protein>
    <submittedName>
        <fullName evidence="1">Uncharacterized protein</fullName>
    </submittedName>
</protein>
<evidence type="ECO:0000313" key="1">
    <source>
        <dbReference type="EMBL" id="KAI3816372.1"/>
    </source>
</evidence>
<dbReference type="EMBL" id="CM042022">
    <property type="protein sequence ID" value="KAI3816372.1"/>
    <property type="molecule type" value="Genomic_DNA"/>
</dbReference>
<proteinExistence type="predicted"/>
<reference evidence="1 2" key="2">
    <citation type="journal article" date="2022" name="Mol. Ecol. Resour.">
        <title>The genomes of chicory, endive, great burdock and yacon provide insights into Asteraceae paleo-polyploidization history and plant inulin production.</title>
        <authorList>
            <person name="Fan W."/>
            <person name="Wang S."/>
            <person name="Wang H."/>
            <person name="Wang A."/>
            <person name="Jiang F."/>
            <person name="Liu H."/>
            <person name="Zhao H."/>
            <person name="Xu D."/>
            <person name="Zhang Y."/>
        </authorList>
    </citation>
    <scope>NUCLEOTIDE SEQUENCE [LARGE SCALE GENOMIC DNA]</scope>
    <source>
        <strain evidence="2">cv. Yunnan</strain>
        <tissue evidence="1">Leaves</tissue>
    </source>
</reference>